<reference evidence="1 2" key="1">
    <citation type="submission" date="2018-10" db="EMBL/GenBank/DDBJ databases">
        <authorList>
            <consortium name="Pathogen Informatics"/>
        </authorList>
    </citation>
    <scope>NUCLEOTIDE SEQUENCE [LARGE SCALE GENOMIC DNA]</scope>
</reference>
<gene>
    <name evidence="1" type="ORF">MCOS_LOCUS612</name>
</gene>
<evidence type="ECO:0000313" key="2">
    <source>
        <dbReference type="Proteomes" id="UP000267029"/>
    </source>
</evidence>
<evidence type="ECO:0000313" key="3">
    <source>
        <dbReference type="WBParaSite" id="MCU_003339-RA"/>
    </source>
</evidence>
<proteinExistence type="predicted"/>
<protein>
    <submittedName>
        <fullName evidence="3">SCY domain-containing protein</fullName>
    </submittedName>
</protein>
<sequence>MLIVSRNAHLAYPGKTECISVTIVVVCLDHKSISYKNKLLSCLLPPKLGPCKSQILLEEVGAAECLDKSVRFAVFNLTINLMATACGWSKPNSPAIIVHAFGDYDGSRRLPREEALIHAP</sequence>
<accession>A0A0R3U2D5</accession>
<dbReference type="EMBL" id="UXSR01000055">
    <property type="protein sequence ID" value="VDD74609.1"/>
    <property type="molecule type" value="Genomic_DNA"/>
</dbReference>
<dbReference type="AlphaFoldDB" id="A0A0R3U2D5"/>
<name>A0A0R3U2D5_MESCO</name>
<keyword evidence="2" id="KW-1185">Reference proteome</keyword>
<dbReference type="Proteomes" id="UP000267029">
    <property type="component" value="Unassembled WGS sequence"/>
</dbReference>
<organism evidence="3">
    <name type="scientific">Mesocestoides corti</name>
    <name type="common">Flatworm</name>
    <dbReference type="NCBI Taxonomy" id="53468"/>
    <lineage>
        <taxon>Eukaryota</taxon>
        <taxon>Metazoa</taxon>
        <taxon>Spiralia</taxon>
        <taxon>Lophotrochozoa</taxon>
        <taxon>Platyhelminthes</taxon>
        <taxon>Cestoda</taxon>
        <taxon>Eucestoda</taxon>
        <taxon>Cyclophyllidea</taxon>
        <taxon>Mesocestoididae</taxon>
        <taxon>Mesocestoides</taxon>
    </lineage>
</organism>
<dbReference type="WBParaSite" id="MCU_003339-RA">
    <property type="protein sequence ID" value="MCU_003339-RA"/>
    <property type="gene ID" value="MCU_003339"/>
</dbReference>
<reference evidence="3" key="2">
    <citation type="submission" date="2019-11" db="UniProtKB">
        <authorList>
            <consortium name="WormBaseParasite"/>
        </authorList>
    </citation>
    <scope>IDENTIFICATION</scope>
</reference>
<evidence type="ECO:0000313" key="1">
    <source>
        <dbReference type="EMBL" id="VDD74609.1"/>
    </source>
</evidence>